<dbReference type="InterPro" id="IPR005999">
    <property type="entry name" value="Glycerol_kin"/>
</dbReference>
<feature type="binding site" evidence="7">
    <location>
        <position position="133"/>
    </location>
    <ligand>
        <name>glycerol</name>
        <dbReference type="ChEBI" id="CHEBI:17754"/>
    </ligand>
</feature>
<feature type="binding site" evidence="7">
    <location>
        <position position="13"/>
    </location>
    <ligand>
        <name>sn-glycerol 3-phosphate</name>
        <dbReference type="ChEBI" id="CHEBI:57597"/>
    </ligand>
</feature>
<feature type="binding site" evidence="7">
    <location>
        <position position="17"/>
    </location>
    <ligand>
        <name>ADP</name>
        <dbReference type="ChEBI" id="CHEBI:456216"/>
    </ligand>
</feature>
<keyword evidence="2 7" id="KW-0808">Transferase</keyword>
<feature type="binding site" evidence="7">
    <location>
        <position position="13"/>
    </location>
    <ligand>
        <name>ADP</name>
        <dbReference type="ChEBI" id="CHEBI:456216"/>
    </ligand>
</feature>
<keyword evidence="5 7" id="KW-0319">Glycerol metabolism</keyword>
<feature type="domain" description="Carbohydrate kinase FGGY N-terminal" evidence="9">
    <location>
        <begin position="6"/>
        <end position="249"/>
    </location>
</feature>
<keyword evidence="12" id="KW-1185">Reference proteome</keyword>
<comment type="caution">
    <text evidence="11">The sequence shown here is derived from an EMBL/GenBank/DDBJ whole genome shotgun (WGS) entry which is preliminary data.</text>
</comment>
<evidence type="ECO:0000256" key="4">
    <source>
        <dbReference type="ARBA" id="ARBA00022777"/>
    </source>
</evidence>
<feature type="binding site" evidence="7">
    <location>
        <position position="264"/>
    </location>
    <ligand>
        <name>ATP</name>
        <dbReference type="ChEBI" id="CHEBI:30616"/>
    </ligand>
</feature>
<dbReference type="PROSITE" id="PS00445">
    <property type="entry name" value="FGGY_KINASES_2"/>
    <property type="match status" value="1"/>
</dbReference>
<accession>A0ABT7SUQ5</accession>
<feature type="binding site" evidence="7">
    <location>
        <position position="15"/>
    </location>
    <ligand>
        <name>ATP</name>
        <dbReference type="ChEBI" id="CHEBI:30616"/>
    </ligand>
</feature>
<evidence type="ECO:0000313" key="12">
    <source>
        <dbReference type="Proteomes" id="UP001234343"/>
    </source>
</evidence>
<organism evidence="11 12">
    <name type="scientific">Alteromonas arenosi</name>
    <dbReference type="NCBI Taxonomy" id="3055817"/>
    <lineage>
        <taxon>Bacteria</taxon>
        <taxon>Pseudomonadati</taxon>
        <taxon>Pseudomonadota</taxon>
        <taxon>Gammaproteobacteria</taxon>
        <taxon>Alteromonadales</taxon>
        <taxon>Alteromonadaceae</taxon>
        <taxon>Alteromonas/Salinimonas group</taxon>
        <taxon>Alteromonas</taxon>
    </lineage>
</organism>
<dbReference type="PANTHER" id="PTHR10196:SF78">
    <property type="entry name" value="GLYCEROL KINASE"/>
    <property type="match status" value="1"/>
</dbReference>
<dbReference type="NCBIfam" id="TIGR01311">
    <property type="entry name" value="glycerol_kin"/>
    <property type="match status" value="1"/>
</dbReference>
<keyword evidence="4 7" id="KW-0418">Kinase</keyword>
<evidence type="ECO:0000256" key="5">
    <source>
        <dbReference type="ARBA" id="ARBA00022798"/>
    </source>
</evidence>
<gene>
    <name evidence="7 11" type="primary">glpK</name>
    <name evidence="11" type="ORF">QTP81_04710</name>
</gene>
<evidence type="ECO:0000259" key="10">
    <source>
        <dbReference type="Pfam" id="PF02782"/>
    </source>
</evidence>
<sequence length="502" mass="54359">MPQNALLAIDQGTTSSRAIVFSENAEIIASSQLEFTQFYPNDGWVEHDPEEIWSTTLTVCKDAIAIAQEAGYLIKSIGITNQRETTVVWDRKTGKAIYNAIVWQDRRTADICAKLSSKNIDLSSRSGLRLDPYFSATKIAWILDNVEGARQRASAGDLAFGTIDTFLIWRLTGGVVHATDTTNASRTNLMNLHTLAWDDELLSLFNVPAAVLPEIKQSEDDFGTTADGLLDQRYPIGGVAGDQQAALIGQCCFTPGTLKSTYGTGCFALVNTGETPLRSSNQLLTTVGYSINGKTSYALEGSIFIAGAAVQWLRDGIKVIDNAKQTKALAETVEDSHGVVLVPAFAGLGAPHWDPHARGSVFGLTRGTTEAHLARAALESVCYQTHDLLNAMQQDGIEVASIRVDGGMVANNWVCQYLADILNIDVVRPQVMETTALGAAYLAGLHCGLYKDLTQLTAQNPIDKTFEASMSSEQRSKSITRWKAAVDATRLFAQTAQQAETQ</sequence>
<evidence type="ECO:0000256" key="8">
    <source>
        <dbReference type="RuleBase" id="RU003733"/>
    </source>
</evidence>
<feature type="binding site" evidence="7">
    <location>
        <position position="264"/>
    </location>
    <ligand>
        <name>ADP</name>
        <dbReference type="ChEBI" id="CHEBI:456216"/>
    </ligand>
</feature>
<dbReference type="SUPFAM" id="SSF53067">
    <property type="entry name" value="Actin-like ATPase domain"/>
    <property type="match status" value="2"/>
</dbReference>
<feature type="binding site" evidence="7">
    <location>
        <position position="83"/>
    </location>
    <ligand>
        <name>glycerol</name>
        <dbReference type="ChEBI" id="CHEBI:17754"/>
    </ligand>
</feature>
<dbReference type="NCBIfam" id="NF000756">
    <property type="entry name" value="PRK00047.1"/>
    <property type="match status" value="1"/>
</dbReference>
<dbReference type="InterPro" id="IPR043129">
    <property type="entry name" value="ATPase_NBD"/>
</dbReference>
<feature type="binding site" evidence="7">
    <location>
        <position position="84"/>
    </location>
    <ligand>
        <name>glycerol</name>
        <dbReference type="ChEBI" id="CHEBI:17754"/>
    </ligand>
</feature>
<protein>
    <recommendedName>
        <fullName evidence="7">Glycerol kinase</fullName>
        <ecNumber evidence="7">2.7.1.30</ecNumber>
    </recommendedName>
    <alternativeName>
        <fullName evidence="7">ATP:glycerol 3-phosphotransferase</fullName>
    </alternativeName>
    <alternativeName>
        <fullName evidence="7">Glycerokinase</fullName>
        <shortName evidence="7">GK</shortName>
    </alternativeName>
</protein>
<dbReference type="RefSeq" id="WP_289364080.1">
    <property type="nucleotide sequence ID" value="NZ_JAUCBP010000006.1"/>
</dbReference>
<dbReference type="InterPro" id="IPR018483">
    <property type="entry name" value="Carb_kinase_FGGY_CS"/>
</dbReference>
<feature type="binding site" evidence="7">
    <location>
        <position position="407"/>
    </location>
    <ligand>
        <name>ATP</name>
        <dbReference type="ChEBI" id="CHEBI:30616"/>
    </ligand>
</feature>
<dbReference type="HAMAP" id="MF_00186">
    <property type="entry name" value="Glycerol_kin"/>
    <property type="match status" value="1"/>
</dbReference>
<dbReference type="CDD" id="cd07786">
    <property type="entry name" value="FGGY_EcGK_like"/>
    <property type="match status" value="1"/>
</dbReference>
<feature type="binding site" evidence="7">
    <location>
        <position position="242"/>
    </location>
    <ligand>
        <name>sn-glycerol 3-phosphate</name>
        <dbReference type="ChEBI" id="CHEBI:57597"/>
    </ligand>
</feature>
<evidence type="ECO:0000313" key="11">
    <source>
        <dbReference type="EMBL" id="MDM7859895.1"/>
    </source>
</evidence>
<feature type="binding site" evidence="7">
    <location>
        <position position="84"/>
    </location>
    <ligand>
        <name>sn-glycerol 3-phosphate</name>
        <dbReference type="ChEBI" id="CHEBI:57597"/>
    </ligand>
</feature>
<keyword evidence="3 7" id="KW-0547">Nucleotide-binding</keyword>
<name>A0ABT7SUQ5_9ALTE</name>
<proteinExistence type="inferred from homology"/>
<feature type="binding site" evidence="7">
    <location>
        <position position="243"/>
    </location>
    <ligand>
        <name>glycerol</name>
        <dbReference type="ChEBI" id="CHEBI:17754"/>
    </ligand>
</feature>
<evidence type="ECO:0000256" key="6">
    <source>
        <dbReference type="ARBA" id="ARBA00022840"/>
    </source>
</evidence>
<dbReference type="EMBL" id="JAUCBP010000006">
    <property type="protein sequence ID" value="MDM7859895.1"/>
    <property type="molecule type" value="Genomic_DNA"/>
</dbReference>
<comment type="catalytic activity">
    <reaction evidence="7">
        <text>glycerol + ATP = sn-glycerol 3-phosphate + ADP + H(+)</text>
        <dbReference type="Rhea" id="RHEA:21644"/>
        <dbReference type="ChEBI" id="CHEBI:15378"/>
        <dbReference type="ChEBI" id="CHEBI:17754"/>
        <dbReference type="ChEBI" id="CHEBI:30616"/>
        <dbReference type="ChEBI" id="CHEBI:57597"/>
        <dbReference type="ChEBI" id="CHEBI:456216"/>
        <dbReference type="EC" id="2.7.1.30"/>
    </reaction>
</comment>
<dbReference type="PROSITE" id="PS00933">
    <property type="entry name" value="FGGY_KINASES_1"/>
    <property type="match status" value="1"/>
</dbReference>
<comment type="similarity">
    <text evidence="1 7 8">Belongs to the FGGY kinase family.</text>
</comment>
<dbReference type="PANTHER" id="PTHR10196">
    <property type="entry name" value="SUGAR KINASE"/>
    <property type="match status" value="1"/>
</dbReference>
<comment type="function">
    <text evidence="7">Key enzyme in the regulation of glycerol uptake and metabolism. Catalyzes the phosphorylation of glycerol to yield sn-glycerol 3-phosphate.</text>
</comment>
<evidence type="ECO:0000256" key="1">
    <source>
        <dbReference type="ARBA" id="ARBA00009156"/>
    </source>
</evidence>
<dbReference type="Pfam" id="PF02782">
    <property type="entry name" value="FGGY_C"/>
    <property type="match status" value="1"/>
</dbReference>
<dbReference type="Proteomes" id="UP001234343">
    <property type="component" value="Unassembled WGS sequence"/>
</dbReference>
<comment type="pathway">
    <text evidence="7">Polyol metabolism; glycerol degradation via glycerol kinase pathway; sn-glycerol 3-phosphate from glycerol: step 1/1.</text>
</comment>
<evidence type="ECO:0000256" key="3">
    <source>
        <dbReference type="ARBA" id="ARBA00022741"/>
    </source>
</evidence>
<dbReference type="Pfam" id="PF00370">
    <property type="entry name" value="FGGY_N"/>
    <property type="match status" value="1"/>
</dbReference>
<comment type="activity regulation">
    <text evidence="7">Inhibited by fructose 1,6-bisphosphate (FBP).</text>
</comment>
<dbReference type="PIRSF" id="PIRSF000538">
    <property type="entry name" value="GlpK"/>
    <property type="match status" value="1"/>
</dbReference>
<feature type="binding site" evidence="7">
    <location>
        <position position="307"/>
    </location>
    <ligand>
        <name>ADP</name>
        <dbReference type="ChEBI" id="CHEBI:456216"/>
    </ligand>
</feature>
<dbReference type="GO" id="GO:0004370">
    <property type="term" value="F:glycerol kinase activity"/>
    <property type="evidence" value="ECO:0007669"/>
    <property type="project" value="UniProtKB-EC"/>
</dbReference>
<evidence type="ECO:0000259" key="9">
    <source>
        <dbReference type="Pfam" id="PF00370"/>
    </source>
</evidence>
<feature type="binding site" evidence="7">
    <location>
        <position position="242"/>
    </location>
    <ligand>
        <name>glycerol</name>
        <dbReference type="ChEBI" id="CHEBI:17754"/>
    </ligand>
</feature>
<feature type="domain" description="Carbohydrate kinase FGGY C-terminal" evidence="10">
    <location>
        <begin position="259"/>
        <end position="445"/>
    </location>
</feature>
<feature type="binding site" evidence="7">
    <location>
        <position position="14"/>
    </location>
    <ligand>
        <name>ATP</name>
        <dbReference type="ChEBI" id="CHEBI:30616"/>
    </ligand>
</feature>
<dbReference type="InterPro" id="IPR000577">
    <property type="entry name" value="Carb_kinase_FGGY"/>
</dbReference>
<feature type="binding site" evidence="7">
    <location>
        <position position="13"/>
    </location>
    <ligand>
        <name>ATP</name>
        <dbReference type="ChEBI" id="CHEBI:30616"/>
    </ligand>
</feature>
<feature type="binding site" evidence="7">
    <location>
        <position position="307"/>
    </location>
    <ligand>
        <name>ATP</name>
        <dbReference type="ChEBI" id="CHEBI:30616"/>
    </ligand>
</feature>
<evidence type="ECO:0000256" key="7">
    <source>
        <dbReference type="HAMAP-Rule" id="MF_00186"/>
    </source>
</evidence>
<reference evidence="11 12" key="1">
    <citation type="submission" date="2023-06" db="EMBL/GenBank/DDBJ databases">
        <title>Alteromonas sp. ASW11-36 isolated from intertidal sand.</title>
        <authorList>
            <person name="Li Y."/>
        </authorList>
    </citation>
    <scope>NUCLEOTIDE SEQUENCE [LARGE SCALE GENOMIC DNA]</scope>
    <source>
        <strain evidence="11 12">ASW11-36</strain>
    </source>
</reference>
<feature type="binding site" evidence="7">
    <location>
        <position position="407"/>
    </location>
    <ligand>
        <name>ADP</name>
        <dbReference type="ChEBI" id="CHEBI:456216"/>
    </ligand>
</feature>
<feature type="binding site" evidence="7">
    <location>
        <position position="411"/>
    </location>
    <ligand>
        <name>ADP</name>
        <dbReference type="ChEBI" id="CHEBI:456216"/>
    </ligand>
</feature>
<evidence type="ECO:0000256" key="2">
    <source>
        <dbReference type="ARBA" id="ARBA00022679"/>
    </source>
</evidence>
<dbReference type="EC" id="2.7.1.30" evidence="7"/>
<dbReference type="InterPro" id="IPR018484">
    <property type="entry name" value="FGGY_N"/>
</dbReference>
<feature type="binding site" evidence="7">
    <location>
        <position position="83"/>
    </location>
    <ligand>
        <name>sn-glycerol 3-phosphate</name>
        <dbReference type="ChEBI" id="CHEBI:57597"/>
    </ligand>
</feature>
<dbReference type="Gene3D" id="3.30.420.40">
    <property type="match status" value="2"/>
</dbReference>
<feature type="binding site" evidence="7">
    <location>
        <position position="311"/>
    </location>
    <ligand>
        <name>ATP</name>
        <dbReference type="ChEBI" id="CHEBI:30616"/>
    </ligand>
</feature>
<dbReference type="InterPro" id="IPR018485">
    <property type="entry name" value="FGGY_C"/>
</dbReference>
<keyword evidence="6 7" id="KW-0067">ATP-binding</keyword>
<feature type="binding site" evidence="7">
    <location>
        <position position="133"/>
    </location>
    <ligand>
        <name>sn-glycerol 3-phosphate</name>
        <dbReference type="ChEBI" id="CHEBI:57597"/>
    </ligand>
</feature>